<dbReference type="Proteomes" id="UP000655994">
    <property type="component" value="Unassembled WGS sequence"/>
</dbReference>
<dbReference type="InterPro" id="IPR037682">
    <property type="entry name" value="TonB_C"/>
</dbReference>
<evidence type="ECO:0000313" key="4">
    <source>
        <dbReference type="EMBL" id="MBJ7314654.1"/>
    </source>
</evidence>
<dbReference type="Gene3D" id="3.30.1150.10">
    <property type="match status" value="1"/>
</dbReference>
<dbReference type="EMBL" id="JAEMOS010000040">
    <property type="protein sequence ID" value="MBJ7267687.1"/>
    <property type="molecule type" value="Genomic_DNA"/>
</dbReference>
<dbReference type="PROSITE" id="PS51257">
    <property type="entry name" value="PROKAR_LIPOPROTEIN"/>
    <property type="match status" value="1"/>
</dbReference>
<dbReference type="Pfam" id="PF03544">
    <property type="entry name" value="TonB_C"/>
    <property type="match status" value="1"/>
</dbReference>
<accession>A0A8I1G7R7</accession>
<dbReference type="GO" id="GO:0055085">
    <property type="term" value="P:transmembrane transport"/>
    <property type="evidence" value="ECO:0007669"/>
    <property type="project" value="InterPro"/>
</dbReference>
<comment type="caution">
    <text evidence="4">The sequence shown here is derived from an EMBL/GenBank/DDBJ whole genome shotgun (WGS) entry which is preliminary data.</text>
</comment>
<sequence>MIKQFVFTLVGLLAISGCASTKNTVEYPSLAVTDNELAQPKWADLKRFPARYPEQAVVNSLEGCATVEYVITPDNEIKDVAVVESTDRHFSVAAQDVVTNWKWKDLPNNIISEPVKTQTRFDFCFDKAGQACSTMEPEYSCPGEDTIYSRGMMMR</sequence>
<dbReference type="RefSeq" id="WP_199494958.1">
    <property type="nucleotide sequence ID" value="NZ_CAXBHZ010000001.1"/>
</dbReference>
<feature type="chain" id="PRO_5034410937" evidence="1">
    <location>
        <begin position="20"/>
        <end position="155"/>
    </location>
</feature>
<dbReference type="SUPFAM" id="SSF74653">
    <property type="entry name" value="TolA/TonB C-terminal domain"/>
    <property type="match status" value="1"/>
</dbReference>
<evidence type="ECO:0000313" key="5">
    <source>
        <dbReference type="Proteomes" id="UP000621390"/>
    </source>
</evidence>
<protein>
    <submittedName>
        <fullName evidence="4">Energy transducer TonB</fullName>
    </submittedName>
</protein>
<organism evidence="4 5">
    <name type="scientific">Idiomarina abyssalis</name>
    <dbReference type="NCBI Taxonomy" id="86102"/>
    <lineage>
        <taxon>Bacteria</taxon>
        <taxon>Pseudomonadati</taxon>
        <taxon>Pseudomonadota</taxon>
        <taxon>Gammaproteobacteria</taxon>
        <taxon>Alteromonadales</taxon>
        <taxon>Idiomarinaceae</taxon>
        <taxon>Idiomarina</taxon>
    </lineage>
</organism>
<dbReference type="Proteomes" id="UP000621390">
    <property type="component" value="Unassembled WGS sequence"/>
</dbReference>
<name>A0A8I1G7R7_9GAMM</name>
<feature type="domain" description="TonB C-terminal" evidence="2">
    <location>
        <begin position="51"/>
        <end position="123"/>
    </location>
</feature>
<keyword evidence="6" id="KW-1185">Reference proteome</keyword>
<feature type="signal peptide" evidence="1">
    <location>
        <begin position="1"/>
        <end position="19"/>
    </location>
</feature>
<reference evidence="4 6" key="1">
    <citation type="submission" date="2020-09" db="EMBL/GenBank/DDBJ databases">
        <title>Draft Genomes of Bacterial Isolates from North Pond Shallow Sediments.</title>
        <authorList>
            <person name="Kiel Reese B."/>
            <person name="Mullis M."/>
            <person name="Weisend R.E."/>
        </authorList>
    </citation>
    <scope>NUCLEOTIDE SEQUENCE</scope>
    <source>
        <strain evidence="4">KJE-2</strain>
        <strain evidence="3 6">KJE-3</strain>
    </source>
</reference>
<dbReference type="EMBL" id="JAEMOP010000002">
    <property type="protein sequence ID" value="MBJ7314654.1"/>
    <property type="molecule type" value="Genomic_DNA"/>
</dbReference>
<keyword evidence="1" id="KW-0732">Signal</keyword>
<evidence type="ECO:0000313" key="6">
    <source>
        <dbReference type="Proteomes" id="UP000655994"/>
    </source>
</evidence>
<dbReference type="AlphaFoldDB" id="A0A8I1G7R7"/>
<evidence type="ECO:0000313" key="3">
    <source>
        <dbReference type="EMBL" id="MBJ7267687.1"/>
    </source>
</evidence>
<gene>
    <name evidence="3" type="ORF">JHC10_12145</name>
    <name evidence="4" type="ORF">JHC11_01370</name>
</gene>
<proteinExistence type="predicted"/>
<evidence type="ECO:0000259" key="2">
    <source>
        <dbReference type="Pfam" id="PF03544"/>
    </source>
</evidence>
<evidence type="ECO:0000256" key="1">
    <source>
        <dbReference type="SAM" id="SignalP"/>
    </source>
</evidence>